<feature type="domain" description="EF-hand" evidence="6">
    <location>
        <begin position="1"/>
        <end position="36"/>
    </location>
</feature>
<dbReference type="Pfam" id="PF13833">
    <property type="entry name" value="EF-hand_8"/>
    <property type="match status" value="1"/>
</dbReference>
<dbReference type="PANTHER" id="PTHR23048:SF59">
    <property type="entry name" value="EF-HAND SUPERFAMILY PROTEIN"/>
    <property type="match status" value="1"/>
</dbReference>
<dbReference type="FunFam" id="1.10.238.10:FF:000178">
    <property type="entry name" value="Calmodulin-2 A"/>
    <property type="match status" value="1"/>
</dbReference>
<name>A0A7J6QLJ8_PEROL</name>
<dbReference type="PROSITE" id="PS00303">
    <property type="entry name" value="S100_CABP"/>
    <property type="match status" value="1"/>
</dbReference>
<reference evidence="7 8" key="1">
    <citation type="submission" date="2020-04" db="EMBL/GenBank/DDBJ databases">
        <title>Perkinsus olseni comparative genomics.</title>
        <authorList>
            <person name="Bogema D.R."/>
        </authorList>
    </citation>
    <scope>NUCLEOTIDE SEQUENCE [LARGE SCALE GENOMIC DNA]</scope>
    <source>
        <strain evidence="7">ATCC PRA-205</strain>
    </source>
</reference>
<evidence type="ECO:0000256" key="2">
    <source>
        <dbReference type="ARBA" id="ARBA00005253"/>
    </source>
</evidence>
<protein>
    <recommendedName>
        <fullName evidence="6">EF-hand domain-containing protein</fullName>
    </recommendedName>
</protein>
<keyword evidence="4" id="KW-0106">Calcium</keyword>
<dbReference type="InterPro" id="IPR050230">
    <property type="entry name" value="CALM/Myosin/TropC-like"/>
</dbReference>
<dbReference type="PROSITE" id="PS50222">
    <property type="entry name" value="EF_HAND_2"/>
    <property type="match status" value="2"/>
</dbReference>
<organism evidence="7 8">
    <name type="scientific">Perkinsus olseni</name>
    <name type="common">Perkinsus atlanticus</name>
    <dbReference type="NCBI Taxonomy" id="32597"/>
    <lineage>
        <taxon>Eukaryota</taxon>
        <taxon>Sar</taxon>
        <taxon>Alveolata</taxon>
        <taxon>Perkinsozoa</taxon>
        <taxon>Perkinsea</taxon>
        <taxon>Perkinsida</taxon>
        <taxon>Perkinsidae</taxon>
        <taxon>Perkinsus</taxon>
    </lineage>
</organism>
<sequence>SKSETIFTMLSELDRDGNASLSFEEFLELLSGKQADDGQISQEEVDKLFRLIDVDNKNYISVQDIERVAKEVGENLSVEEIAEVVRQATSDPDREDLCVSGKWRVTREAFYIVMTKKTFP</sequence>
<evidence type="ECO:0000256" key="5">
    <source>
        <dbReference type="ARBA" id="ARBA00023212"/>
    </source>
</evidence>
<keyword evidence="5" id="KW-0206">Cytoskeleton</keyword>
<dbReference type="Pfam" id="PF13499">
    <property type="entry name" value="EF-hand_7"/>
    <property type="match status" value="1"/>
</dbReference>
<feature type="domain" description="EF-hand" evidence="6">
    <location>
        <begin position="40"/>
        <end position="75"/>
    </location>
</feature>
<dbReference type="GO" id="GO:0016460">
    <property type="term" value="C:myosin II complex"/>
    <property type="evidence" value="ECO:0007669"/>
    <property type="project" value="TreeGrafter"/>
</dbReference>
<evidence type="ECO:0000259" key="6">
    <source>
        <dbReference type="PROSITE" id="PS50222"/>
    </source>
</evidence>
<evidence type="ECO:0000313" key="8">
    <source>
        <dbReference type="Proteomes" id="UP000574390"/>
    </source>
</evidence>
<keyword evidence="5" id="KW-0963">Cytoplasm</keyword>
<comment type="caution">
    <text evidence="7">The sequence shown here is derived from an EMBL/GenBank/DDBJ whole genome shotgun (WGS) entry which is preliminary data.</text>
</comment>
<dbReference type="InterPro" id="IPR011992">
    <property type="entry name" value="EF-hand-dom_pair"/>
</dbReference>
<gene>
    <name evidence="7" type="ORF">FOZ62_008900</name>
</gene>
<dbReference type="AlphaFoldDB" id="A0A7J6QLJ8"/>
<dbReference type="Gene3D" id="1.10.238.10">
    <property type="entry name" value="EF-hand"/>
    <property type="match status" value="2"/>
</dbReference>
<dbReference type="InterPro" id="IPR001751">
    <property type="entry name" value="S100/CaBP7/8-like_CS"/>
</dbReference>
<evidence type="ECO:0000256" key="3">
    <source>
        <dbReference type="ARBA" id="ARBA00022737"/>
    </source>
</evidence>
<feature type="non-terminal residue" evidence="7">
    <location>
        <position position="1"/>
    </location>
</feature>
<dbReference type="GO" id="GO:0005509">
    <property type="term" value="F:calcium ion binding"/>
    <property type="evidence" value="ECO:0007669"/>
    <property type="project" value="InterPro"/>
</dbReference>
<keyword evidence="3" id="KW-0677">Repeat</keyword>
<dbReference type="PANTHER" id="PTHR23048">
    <property type="entry name" value="MYOSIN LIGHT CHAIN 1, 3"/>
    <property type="match status" value="1"/>
</dbReference>
<dbReference type="SUPFAM" id="SSF47473">
    <property type="entry name" value="EF-hand"/>
    <property type="match status" value="1"/>
</dbReference>
<proteinExistence type="inferred from homology"/>
<evidence type="ECO:0000313" key="7">
    <source>
        <dbReference type="EMBL" id="KAF4709137.1"/>
    </source>
</evidence>
<dbReference type="Proteomes" id="UP000574390">
    <property type="component" value="Unassembled WGS sequence"/>
</dbReference>
<dbReference type="EMBL" id="JABANM010028787">
    <property type="protein sequence ID" value="KAF4709137.1"/>
    <property type="molecule type" value="Genomic_DNA"/>
</dbReference>
<dbReference type="SMART" id="SM00054">
    <property type="entry name" value="EFh"/>
    <property type="match status" value="2"/>
</dbReference>
<comment type="subcellular location">
    <subcellularLocation>
        <location evidence="1">Cytoplasm</location>
        <location evidence="1">Cytoskeleton</location>
    </subcellularLocation>
</comment>
<accession>A0A7J6QLJ8</accession>
<comment type="similarity">
    <text evidence="2">Belongs to the centrin family.</text>
</comment>
<dbReference type="InterPro" id="IPR002048">
    <property type="entry name" value="EF_hand_dom"/>
</dbReference>
<evidence type="ECO:0000256" key="4">
    <source>
        <dbReference type="ARBA" id="ARBA00022837"/>
    </source>
</evidence>
<evidence type="ECO:0000256" key="1">
    <source>
        <dbReference type="ARBA" id="ARBA00004245"/>
    </source>
</evidence>